<dbReference type="CDD" id="cd01638">
    <property type="entry name" value="CysQ"/>
    <property type="match status" value="1"/>
</dbReference>
<keyword evidence="3" id="KW-1185">Reference proteome</keyword>
<dbReference type="InterPro" id="IPR000760">
    <property type="entry name" value="Inositol_monophosphatase-like"/>
</dbReference>
<organism evidence="2 3">
    <name type="scientific">Thiohalorhabdus methylotrophus</name>
    <dbReference type="NCBI Taxonomy" id="3242694"/>
    <lineage>
        <taxon>Bacteria</taxon>
        <taxon>Pseudomonadati</taxon>
        <taxon>Pseudomonadota</taxon>
        <taxon>Gammaproteobacteria</taxon>
        <taxon>Thiohalorhabdales</taxon>
        <taxon>Thiohalorhabdaceae</taxon>
        <taxon>Thiohalorhabdus</taxon>
    </lineage>
</organism>
<proteinExistence type="inferred from homology"/>
<dbReference type="RefSeq" id="WP_373654083.1">
    <property type="nucleotide sequence ID" value="NZ_JBGUAW010000001.1"/>
</dbReference>
<dbReference type="Gene3D" id="3.40.190.80">
    <property type="match status" value="1"/>
</dbReference>
<evidence type="ECO:0000313" key="2">
    <source>
        <dbReference type="EMBL" id="MFA9459292.1"/>
    </source>
</evidence>
<dbReference type="Proteomes" id="UP001575181">
    <property type="component" value="Unassembled WGS sequence"/>
</dbReference>
<dbReference type="EMBL" id="JBGUAW010000001">
    <property type="protein sequence ID" value="MFA9459292.1"/>
    <property type="molecule type" value="Genomic_DNA"/>
</dbReference>
<dbReference type="Gene3D" id="3.30.540.10">
    <property type="entry name" value="Fructose-1,6-Bisphosphatase, subunit A, domain 1"/>
    <property type="match status" value="1"/>
</dbReference>
<evidence type="ECO:0000313" key="3">
    <source>
        <dbReference type="Proteomes" id="UP001575181"/>
    </source>
</evidence>
<dbReference type="PRINTS" id="PR00377">
    <property type="entry name" value="IMPHPHTASES"/>
</dbReference>
<reference evidence="2 3" key="1">
    <citation type="submission" date="2024-08" db="EMBL/GenBank/DDBJ databases">
        <title>Whole-genome sequencing of halo(alkali)philic microorganisms from hypersaline lakes.</title>
        <authorList>
            <person name="Sorokin D.Y."/>
            <person name="Merkel A.Y."/>
            <person name="Messina E."/>
            <person name="Yakimov M."/>
        </authorList>
    </citation>
    <scope>NUCLEOTIDE SEQUENCE [LARGE SCALE GENOMIC DNA]</scope>
    <source>
        <strain evidence="2 3">Cl-TMA</strain>
    </source>
</reference>
<keyword evidence="2" id="KW-0378">Hydrolase</keyword>
<name>A0ABV4TQJ5_9GAMM</name>
<dbReference type="EC" id="3.1.3.7" evidence="2"/>
<accession>A0ABV4TQJ5</accession>
<dbReference type="GO" id="GO:0008441">
    <property type="term" value="F:3'(2'),5'-bisphosphate nucleotidase activity"/>
    <property type="evidence" value="ECO:0007669"/>
    <property type="project" value="UniProtKB-EC"/>
</dbReference>
<gene>
    <name evidence="2" type="ORF">ACERLL_00440</name>
</gene>
<dbReference type="PANTHER" id="PTHR20854:SF4">
    <property type="entry name" value="INOSITOL-1-MONOPHOSPHATASE-RELATED"/>
    <property type="match status" value="1"/>
</dbReference>
<dbReference type="Pfam" id="PF00459">
    <property type="entry name" value="Inositol_P"/>
    <property type="match status" value="1"/>
</dbReference>
<dbReference type="PANTHER" id="PTHR20854">
    <property type="entry name" value="INOSITOL MONOPHOSPHATASE"/>
    <property type="match status" value="1"/>
</dbReference>
<sequence>MDEAQLPELLEDVKEAVRAAGREVMQYQGGANEQWEKGVDDPVTKADLASDKLLRERLLGLRPECGWQSEETVDDQSRLEKEWVWVVDPLDGTKEFLEQVPEFSIAVALVHNGKPKLGVVFNPATMEMIAGAEGAGVSYMGGPARVSEERFRAAASVAVSRSEYKRGEFDEVAATMHLRPIGSVAYKLALVAAGQVDVFYTLTPRCEWDICAGVYLVKAAGGMATEKDGAEVVFNKPEGKTRSLVAANPDLHADLLEALKDTPLAPDLRA</sequence>
<comment type="caution">
    <text evidence="2">The sequence shown here is derived from an EMBL/GenBank/DDBJ whole genome shotgun (WGS) entry which is preliminary data.</text>
</comment>
<protein>
    <submittedName>
        <fullName evidence="2">3'(2'),5'-bisphosphate nucleotidase CysQ</fullName>
        <ecNumber evidence="2">3.1.3.7</ecNumber>
    </submittedName>
</protein>
<comment type="similarity">
    <text evidence="1">Belongs to the inositol monophosphatase superfamily.</text>
</comment>
<evidence type="ECO:0000256" key="1">
    <source>
        <dbReference type="ARBA" id="ARBA00009759"/>
    </source>
</evidence>
<dbReference type="SUPFAM" id="SSF56655">
    <property type="entry name" value="Carbohydrate phosphatase"/>
    <property type="match status" value="1"/>
</dbReference>